<evidence type="ECO:0000256" key="9">
    <source>
        <dbReference type="ARBA" id="ARBA00023235"/>
    </source>
</evidence>
<dbReference type="PROSITE" id="PS01086">
    <property type="entry name" value="RIBUL_P_3_EPIMER_2"/>
    <property type="match status" value="1"/>
</dbReference>
<dbReference type="Gene3D" id="3.20.20.70">
    <property type="entry name" value="Aldolase class I"/>
    <property type="match status" value="1"/>
</dbReference>
<feature type="active site" description="Proton acceptor" evidence="10">
    <location>
        <position position="45"/>
    </location>
</feature>
<feature type="binding site" evidence="10">
    <location>
        <begin position="185"/>
        <end position="187"/>
    </location>
    <ligand>
        <name>substrate</name>
    </ligand>
</feature>
<dbReference type="GO" id="GO:0046872">
    <property type="term" value="F:metal ion binding"/>
    <property type="evidence" value="ECO:0007669"/>
    <property type="project" value="UniProtKB-UniRule"/>
</dbReference>
<reference evidence="11 12" key="1">
    <citation type="submission" date="2020-07" db="EMBL/GenBank/DDBJ databases">
        <authorList>
            <person name="Feng X."/>
        </authorList>
    </citation>
    <scope>NUCLEOTIDE SEQUENCE [LARGE SCALE GENOMIC DNA]</scope>
    <source>
        <strain evidence="11 12">JCM14086</strain>
    </source>
</reference>
<evidence type="ECO:0000313" key="12">
    <source>
        <dbReference type="Proteomes" id="UP000525652"/>
    </source>
</evidence>
<evidence type="ECO:0000256" key="4">
    <source>
        <dbReference type="ARBA" id="ARBA00001947"/>
    </source>
</evidence>
<dbReference type="SUPFAM" id="SSF51366">
    <property type="entry name" value="Ribulose-phoshate binding barrel"/>
    <property type="match status" value="1"/>
</dbReference>
<protein>
    <recommendedName>
        <fullName evidence="7 10">Ribulose-phosphate 3-epimerase</fullName>
        <ecNumber evidence="7 10">5.1.3.1</ecNumber>
    </recommendedName>
</protein>
<dbReference type="PANTHER" id="PTHR11749">
    <property type="entry name" value="RIBULOSE-5-PHOSPHATE-3-EPIMERASE"/>
    <property type="match status" value="1"/>
</dbReference>
<feature type="binding site" evidence="10">
    <location>
        <position position="77"/>
    </location>
    <ligand>
        <name>a divalent metal cation</name>
        <dbReference type="ChEBI" id="CHEBI:60240"/>
    </ligand>
</feature>
<evidence type="ECO:0000256" key="8">
    <source>
        <dbReference type="ARBA" id="ARBA00022723"/>
    </source>
</evidence>
<evidence type="ECO:0000256" key="5">
    <source>
        <dbReference type="ARBA" id="ARBA00001954"/>
    </source>
</evidence>
<comment type="cofactor">
    <cofactor evidence="10">
        <name>a divalent metal cation</name>
        <dbReference type="ChEBI" id="CHEBI:60240"/>
    </cofactor>
    <text evidence="10">Binds 1 divalent metal cation per subunit.</text>
</comment>
<dbReference type="InterPro" id="IPR026019">
    <property type="entry name" value="Ribul_P_3_epim"/>
</dbReference>
<dbReference type="InterPro" id="IPR011060">
    <property type="entry name" value="RibuloseP-bd_barrel"/>
</dbReference>
<keyword evidence="8 10" id="KW-0479">Metal-binding</keyword>
<dbReference type="HAMAP" id="MF_02227">
    <property type="entry name" value="RPE"/>
    <property type="match status" value="1"/>
</dbReference>
<comment type="cofactor">
    <cofactor evidence="4">
        <name>Zn(2+)</name>
        <dbReference type="ChEBI" id="CHEBI:29105"/>
    </cofactor>
</comment>
<dbReference type="EC" id="5.1.3.1" evidence="7 10"/>
<dbReference type="InterPro" id="IPR013785">
    <property type="entry name" value="Aldolase_TIM"/>
</dbReference>
<feature type="binding site" evidence="10">
    <location>
        <position position="77"/>
    </location>
    <ligand>
        <name>substrate</name>
    </ligand>
</feature>
<dbReference type="EMBL" id="JACHVA010000028">
    <property type="protein sequence ID" value="MBC2600599.1"/>
    <property type="molecule type" value="Genomic_DNA"/>
</dbReference>
<feature type="active site" description="Proton donor" evidence="10">
    <location>
        <position position="185"/>
    </location>
</feature>
<evidence type="ECO:0000256" key="1">
    <source>
        <dbReference type="ARBA" id="ARBA00001782"/>
    </source>
</evidence>
<evidence type="ECO:0000256" key="2">
    <source>
        <dbReference type="ARBA" id="ARBA00001936"/>
    </source>
</evidence>
<dbReference type="CDD" id="cd00429">
    <property type="entry name" value="RPE"/>
    <property type="match status" value="1"/>
</dbReference>
<dbReference type="GO" id="GO:0019323">
    <property type="term" value="P:pentose catabolic process"/>
    <property type="evidence" value="ECO:0007669"/>
    <property type="project" value="UniProtKB-UniRule"/>
</dbReference>
<dbReference type="GO" id="GO:0006098">
    <property type="term" value="P:pentose-phosphate shunt"/>
    <property type="evidence" value="ECO:0007669"/>
    <property type="project" value="UniProtKB-UniRule"/>
</dbReference>
<dbReference type="GO" id="GO:0005737">
    <property type="term" value="C:cytoplasm"/>
    <property type="evidence" value="ECO:0007669"/>
    <property type="project" value="UniProtKB-ARBA"/>
</dbReference>
<dbReference type="NCBIfam" id="NF004076">
    <property type="entry name" value="PRK05581.1-4"/>
    <property type="match status" value="1"/>
</dbReference>
<name>A0A7X1AVE0_9BACT</name>
<proteinExistence type="inferred from homology"/>
<dbReference type="Proteomes" id="UP000525652">
    <property type="component" value="Unassembled WGS sequence"/>
</dbReference>
<feature type="binding site" evidence="10">
    <location>
        <position position="185"/>
    </location>
    <ligand>
        <name>a divalent metal cation</name>
        <dbReference type="ChEBI" id="CHEBI:60240"/>
    </ligand>
</feature>
<keyword evidence="10" id="KW-0119">Carbohydrate metabolism</keyword>
<keyword evidence="12" id="KW-1185">Reference proteome</keyword>
<comment type="caution">
    <text evidence="10">Lacks conserved residue(s) required for the propagation of feature annotation.</text>
</comment>
<sequence length="225" mass="24989">MTDPSSTSSPFPPKLAPSMLAGNHANLRDGLEKILKLPIEWLHLDIMDGHFVPNLSFGPKTIDDLRPIAPDLFFDTHLMLARPDLMIDAFAKSSDQITIHVEPFYPIRETLHAIRDKGLKAGLALNPGTPLERALPFLEEIDLLLLMTVQPGFGGQSFRTEVLEKIQAADQIRREKDLPFRIEVDGGVDAETGPQCRQAGADTFVCGTAFFKADNLEKFRQGIEE</sequence>
<dbReference type="PROSITE" id="PS01085">
    <property type="entry name" value="RIBUL_P_3_EPIMER_1"/>
    <property type="match status" value="1"/>
</dbReference>
<evidence type="ECO:0000256" key="10">
    <source>
        <dbReference type="HAMAP-Rule" id="MF_02227"/>
    </source>
</evidence>
<comment type="catalytic activity">
    <reaction evidence="1 10">
        <text>D-ribulose 5-phosphate = D-xylulose 5-phosphate</text>
        <dbReference type="Rhea" id="RHEA:13677"/>
        <dbReference type="ChEBI" id="CHEBI:57737"/>
        <dbReference type="ChEBI" id="CHEBI:58121"/>
        <dbReference type="EC" id="5.1.3.1"/>
    </reaction>
</comment>
<accession>A0A7X1AVE0</accession>
<dbReference type="Pfam" id="PF00834">
    <property type="entry name" value="Ribul_P_3_epim"/>
    <property type="match status" value="1"/>
</dbReference>
<feature type="binding site" evidence="10">
    <location>
        <begin position="152"/>
        <end position="155"/>
    </location>
    <ligand>
        <name>substrate</name>
    </ligand>
</feature>
<evidence type="ECO:0000313" key="11">
    <source>
        <dbReference type="EMBL" id="MBC2600599.1"/>
    </source>
</evidence>
<dbReference type="InterPro" id="IPR000056">
    <property type="entry name" value="Ribul_P_3_epim-like"/>
</dbReference>
<dbReference type="GO" id="GO:0004750">
    <property type="term" value="F:D-ribulose-phosphate 3-epimerase activity"/>
    <property type="evidence" value="ECO:0007669"/>
    <property type="project" value="UniProtKB-UniRule"/>
</dbReference>
<evidence type="ECO:0000256" key="6">
    <source>
        <dbReference type="ARBA" id="ARBA00009541"/>
    </source>
</evidence>
<feature type="binding site" evidence="10">
    <location>
        <position position="18"/>
    </location>
    <ligand>
        <name>substrate</name>
    </ligand>
</feature>
<dbReference type="RefSeq" id="WP_185691341.1">
    <property type="nucleotide sequence ID" value="NZ_JACHVA010000028.1"/>
</dbReference>
<feature type="binding site" evidence="10">
    <location>
        <position position="45"/>
    </location>
    <ligand>
        <name>a divalent metal cation</name>
        <dbReference type="ChEBI" id="CHEBI:60240"/>
    </ligand>
</feature>
<dbReference type="FunFam" id="3.20.20.70:FF:000004">
    <property type="entry name" value="Ribulose-phosphate 3-epimerase"/>
    <property type="match status" value="1"/>
</dbReference>
<comment type="function">
    <text evidence="10">Catalyzes the reversible epimerization of D-ribulose 5-phosphate to D-xylulose 5-phosphate.</text>
</comment>
<comment type="cofactor">
    <cofactor evidence="5">
        <name>Fe(2+)</name>
        <dbReference type="ChEBI" id="CHEBI:29033"/>
    </cofactor>
</comment>
<gene>
    <name evidence="10 11" type="primary">rpe</name>
    <name evidence="11" type="ORF">H5P30_02260</name>
</gene>
<dbReference type="AlphaFoldDB" id="A0A7X1AVE0"/>
<feature type="binding site" evidence="10">
    <location>
        <position position="43"/>
    </location>
    <ligand>
        <name>a divalent metal cation</name>
        <dbReference type="ChEBI" id="CHEBI:60240"/>
    </ligand>
</feature>
<evidence type="ECO:0000256" key="3">
    <source>
        <dbReference type="ARBA" id="ARBA00001941"/>
    </source>
</evidence>
<comment type="cofactor">
    <cofactor evidence="2">
        <name>Mn(2+)</name>
        <dbReference type="ChEBI" id="CHEBI:29035"/>
    </cofactor>
</comment>
<keyword evidence="9 10" id="KW-0413">Isomerase</keyword>
<comment type="cofactor">
    <cofactor evidence="3">
        <name>Co(2+)</name>
        <dbReference type="ChEBI" id="CHEBI:48828"/>
    </cofactor>
</comment>
<evidence type="ECO:0000256" key="7">
    <source>
        <dbReference type="ARBA" id="ARBA00013188"/>
    </source>
</evidence>
<organism evidence="11 12">
    <name type="scientific">Puniceicoccus vermicola</name>
    <dbReference type="NCBI Taxonomy" id="388746"/>
    <lineage>
        <taxon>Bacteria</taxon>
        <taxon>Pseudomonadati</taxon>
        <taxon>Verrucomicrobiota</taxon>
        <taxon>Opitutia</taxon>
        <taxon>Puniceicoccales</taxon>
        <taxon>Puniceicoccaceae</taxon>
        <taxon>Puniceicoccus</taxon>
    </lineage>
</organism>
<comment type="caution">
    <text evidence="11">The sequence shown here is derived from an EMBL/GenBank/DDBJ whole genome shotgun (WGS) entry which is preliminary data.</text>
</comment>
<comment type="similarity">
    <text evidence="6 10">Belongs to the ribulose-phosphate 3-epimerase family.</text>
</comment>
<dbReference type="NCBIfam" id="TIGR01163">
    <property type="entry name" value="rpe"/>
    <property type="match status" value="1"/>
</dbReference>
<comment type="pathway">
    <text evidence="10">Carbohydrate degradation.</text>
</comment>